<dbReference type="EMBL" id="CP115668">
    <property type="protein sequence ID" value="WCC80940.1"/>
    <property type="molecule type" value="Genomic_DNA"/>
</dbReference>
<feature type="transmembrane region" description="Helical" evidence="1">
    <location>
        <begin position="105"/>
        <end position="123"/>
    </location>
</feature>
<evidence type="ECO:0008006" key="4">
    <source>
        <dbReference type="Google" id="ProtNLM"/>
    </source>
</evidence>
<feature type="transmembrane region" description="Helical" evidence="1">
    <location>
        <begin position="51"/>
        <end position="74"/>
    </location>
</feature>
<feature type="transmembrane region" description="Helical" evidence="1">
    <location>
        <begin position="21"/>
        <end position="45"/>
    </location>
</feature>
<keyword evidence="1" id="KW-1133">Transmembrane helix</keyword>
<dbReference type="Proteomes" id="UP001212097">
    <property type="component" value="Chromosome"/>
</dbReference>
<evidence type="ECO:0000313" key="3">
    <source>
        <dbReference type="Proteomes" id="UP001212097"/>
    </source>
</evidence>
<gene>
    <name evidence="2" type="ORF">O6R08_05715</name>
</gene>
<protein>
    <recommendedName>
        <fullName evidence="4">Integral membrane protein</fullName>
    </recommendedName>
</protein>
<keyword evidence="3" id="KW-1185">Reference proteome</keyword>
<accession>A0ABY7R1W8</accession>
<organism evidence="2 3">
    <name type="scientific">Cutibacterium equinum</name>
    <dbReference type="NCBI Taxonomy" id="3016342"/>
    <lineage>
        <taxon>Bacteria</taxon>
        <taxon>Bacillati</taxon>
        <taxon>Actinomycetota</taxon>
        <taxon>Actinomycetes</taxon>
        <taxon>Propionibacteriales</taxon>
        <taxon>Propionibacteriaceae</taxon>
        <taxon>Cutibacterium</taxon>
    </lineage>
</organism>
<keyword evidence="1" id="KW-0812">Transmembrane</keyword>
<proteinExistence type="predicted"/>
<dbReference type="RefSeq" id="WP_271419119.1">
    <property type="nucleotide sequence ID" value="NZ_CP115668.1"/>
</dbReference>
<keyword evidence="1" id="KW-0472">Membrane</keyword>
<evidence type="ECO:0000256" key="1">
    <source>
        <dbReference type="SAM" id="Phobius"/>
    </source>
</evidence>
<evidence type="ECO:0000313" key="2">
    <source>
        <dbReference type="EMBL" id="WCC80940.1"/>
    </source>
</evidence>
<reference evidence="2 3" key="1">
    <citation type="submission" date="2023-06" db="EMBL/GenBank/DDBJ databases">
        <title>The Gram-positive Non-spore-bearing Anaerobic Bacilli of Human Feces.</title>
        <authorList>
            <person name="Eggerth A.H."/>
        </authorList>
    </citation>
    <scope>NUCLEOTIDE SEQUENCE [LARGE SCALE GENOMIC DNA]</scope>
    <source>
        <strain evidence="2 3">CBA3108</strain>
    </source>
</reference>
<feature type="transmembrane region" description="Helical" evidence="1">
    <location>
        <begin position="81"/>
        <end position="99"/>
    </location>
</feature>
<name>A0ABY7R1W8_9ACTN</name>
<sequence length="132" mass="13608">MISSSEQHPRSSARHGGIPTSVVVAVVATWISAVTLAVVAVAVMVSGRNVFGAGVGAMLVIYAVLVALVGWLAIKGRSSAQGLMVASGLLHVIVLVSLQRSGGPAWFWAMVVIPATVVVASLLPRSRAWLRG</sequence>